<accession>A0AAU6Q1F2</accession>
<dbReference type="AlphaFoldDB" id="A0AAU6Q1F2"/>
<evidence type="ECO:0000313" key="3">
    <source>
        <dbReference type="EMBL" id="WYF44366.1"/>
    </source>
</evidence>
<proteinExistence type="predicted"/>
<dbReference type="InterPro" id="IPR000620">
    <property type="entry name" value="EamA_dom"/>
</dbReference>
<dbReference type="GO" id="GO:0016020">
    <property type="term" value="C:membrane"/>
    <property type="evidence" value="ECO:0007669"/>
    <property type="project" value="InterPro"/>
</dbReference>
<dbReference type="InterPro" id="IPR037185">
    <property type="entry name" value="EmrE-like"/>
</dbReference>
<feature type="transmembrane region" description="Helical" evidence="1">
    <location>
        <begin position="66"/>
        <end position="87"/>
    </location>
</feature>
<feature type="domain" description="EamA" evidence="2">
    <location>
        <begin position="4"/>
        <end position="137"/>
    </location>
</feature>
<feature type="transmembrane region" description="Helical" evidence="1">
    <location>
        <begin position="32"/>
        <end position="54"/>
    </location>
</feature>
<dbReference type="PANTHER" id="PTHR22911">
    <property type="entry name" value="ACYL-MALONYL CONDENSING ENZYME-RELATED"/>
    <property type="match status" value="1"/>
</dbReference>
<evidence type="ECO:0000259" key="2">
    <source>
        <dbReference type="Pfam" id="PF00892"/>
    </source>
</evidence>
<sequence length="152" mass="16528">MPQWILFALLSMLFAGFTSVIAKMGLSGISGELGLTIRTLFVFGFVLIFALMFVKSGEWNLLTRHNWLWLGLSGLTTSLSWIFYYKALKVGDVATIALIDKGSVVIAMLLAAVLLREHITLRMVTGAALIIGGLLVIAKNRVGATLSTSRQP</sequence>
<keyword evidence="1" id="KW-1133">Transmembrane helix</keyword>
<reference evidence="3" key="1">
    <citation type="submission" date="2024-03" db="EMBL/GenBank/DDBJ databases">
        <title>Deinococcus weizhi sp. nov., isolated from human skin.</title>
        <authorList>
            <person name="Wei Z."/>
            <person name="Tian F."/>
            <person name="Yang C."/>
            <person name="Xin L.T."/>
            <person name="Wen Z.J."/>
            <person name="Lan K.C."/>
            <person name="Yu L."/>
            <person name="Zhe W."/>
            <person name="Dan F.D."/>
            <person name="Jun W."/>
            <person name="Rui Z."/>
            <person name="Yong X.J."/>
            <person name="Ting Y."/>
            <person name="Wei X."/>
            <person name="Xu Z.G."/>
            <person name="Xin Z."/>
            <person name="Dong F.G."/>
            <person name="Ni X.M."/>
            <person name="Zheng M.G."/>
            <person name="Chun Y."/>
            <person name="Qian W.X."/>
        </authorList>
    </citation>
    <scope>NUCLEOTIDE SEQUENCE</scope>
    <source>
        <strain evidence="3">VB142</strain>
    </source>
</reference>
<keyword evidence="1" id="KW-0812">Transmembrane</keyword>
<name>A0AAU6Q1F2_9DEIO</name>
<dbReference type="PANTHER" id="PTHR22911:SF137">
    <property type="entry name" value="SOLUTE CARRIER FAMILY 35 MEMBER G2-RELATED"/>
    <property type="match status" value="1"/>
</dbReference>
<dbReference type="RefSeq" id="WP_339095580.1">
    <property type="nucleotide sequence ID" value="NZ_CP149782.1"/>
</dbReference>
<keyword evidence="1" id="KW-0472">Membrane</keyword>
<organism evidence="3">
    <name type="scientific">Deinococcus sp. VB142</name>
    <dbReference type="NCBI Taxonomy" id="3112952"/>
    <lineage>
        <taxon>Bacteria</taxon>
        <taxon>Thermotogati</taxon>
        <taxon>Deinococcota</taxon>
        <taxon>Deinococci</taxon>
        <taxon>Deinococcales</taxon>
        <taxon>Deinococcaceae</taxon>
        <taxon>Deinococcus</taxon>
    </lineage>
</organism>
<dbReference type="Gene3D" id="1.10.3730.20">
    <property type="match status" value="1"/>
</dbReference>
<dbReference type="SUPFAM" id="SSF103481">
    <property type="entry name" value="Multidrug resistance efflux transporter EmrE"/>
    <property type="match status" value="1"/>
</dbReference>
<feature type="transmembrane region" description="Helical" evidence="1">
    <location>
        <begin position="121"/>
        <end position="138"/>
    </location>
</feature>
<evidence type="ECO:0000256" key="1">
    <source>
        <dbReference type="SAM" id="Phobius"/>
    </source>
</evidence>
<dbReference type="EMBL" id="CP149782">
    <property type="protein sequence ID" value="WYF44366.1"/>
    <property type="molecule type" value="Genomic_DNA"/>
</dbReference>
<gene>
    <name evidence="3" type="ORF">WDJ50_13385</name>
</gene>
<dbReference type="Pfam" id="PF00892">
    <property type="entry name" value="EamA"/>
    <property type="match status" value="1"/>
</dbReference>
<protein>
    <submittedName>
        <fullName evidence="3">EamA family transporter</fullName>
    </submittedName>
</protein>
<feature type="transmembrane region" description="Helical" evidence="1">
    <location>
        <begin position="93"/>
        <end position="114"/>
    </location>
</feature>